<dbReference type="SUPFAM" id="SSF88946">
    <property type="entry name" value="Sigma2 domain of RNA polymerase sigma factors"/>
    <property type="match status" value="1"/>
</dbReference>
<feature type="transmembrane region" description="Helical" evidence="5">
    <location>
        <begin position="297"/>
        <end position="319"/>
    </location>
</feature>
<keyword evidence="4" id="KW-0804">Transcription</keyword>
<dbReference type="CDD" id="cd06171">
    <property type="entry name" value="Sigma70_r4"/>
    <property type="match status" value="1"/>
</dbReference>
<feature type="transmembrane region" description="Helical" evidence="5">
    <location>
        <begin position="339"/>
        <end position="360"/>
    </location>
</feature>
<dbReference type="EMBL" id="PNCL01000061">
    <property type="protein sequence ID" value="TMP57990.1"/>
    <property type="molecule type" value="Genomic_DNA"/>
</dbReference>
<keyword evidence="2" id="KW-0805">Transcription regulation</keyword>
<evidence type="ECO:0000259" key="6">
    <source>
        <dbReference type="Pfam" id="PF04542"/>
    </source>
</evidence>
<evidence type="ECO:0000313" key="8">
    <source>
        <dbReference type="EMBL" id="TMP40258.1"/>
    </source>
</evidence>
<evidence type="ECO:0000256" key="4">
    <source>
        <dbReference type="ARBA" id="ARBA00023163"/>
    </source>
</evidence>
<evidence type="ECO:0000256" key="3">
    <source>
        <dbReference type="ARBA" id="ARBA00023082"/>
    </source>
</evidence>
<dbReference type="Gene3D" id="1.10.10.10">
    <property type="entry name" value="Winged helix-like DNA-binding domain superfamily/Winged helix DNA-binding domain"/>
    <property type="match status" value="1"/>
</dbReference>
<evidence type="ECO:0000313" key="10">
    <source>
        <dbReference type="Proteomes" id="UP000305730"/>
    </source>
</evidence>
<dbReference type="NCBIfam" id="TIGR02937">
    <property type="entry name" value="sigma70-ECF"/>
    <property type="match status" value="1"/>
</dbReference>
<dbReference type="GO" id="GO:0003677">
    <property type="term" value="F:DNA binding"/>
    <property type="evidence" value="ECO:0007669"/>
    <property type="project" value="InterPro"/>
</dbReference>
<evidence type="ECO:0000259" key="7">
    <source>
        <dbReference type="Pfam" id="PF08281"/>
    </source>
</evidence>
<keyword evidence="10" id="KW-1185">Reference proteome</keyword>
<dbReference type="InterPro" id="IPR039425">
    <property type="entry name" value="RNA_pol_sigma-70-like"/>
</dbReference>
<dbReference type="RefSeq" id="WP_138598240.1">
    <property type="nucleotide sequence ID" value="NZ_PNCK01000086.1"/>
</dbReference>
<dbReference type="Gene3D" id="1.10.1740.10">
    <property type="match status" value="1"/>
</dbReference>
<reference evidence="10 11" key="2">
    <citation type="submission" date="2019-06" db="EMBL/GenBank/DDBJ databases">
        <title>Co-occurence of chitin degradation, pigmentation and bioactivity in marine Pseudoalteromonas.</title>
        <authorList>
            <person name="Sonnenschein E.C."/>
            <person name="Bech P.K."/>
        </authorList>
    </citation>
    <scope>NUCLEOTIDE SEQUENCE [LARGE SCALE GENOMIC DNA]</scope>
    <source>
        <strain evidence="11">S2231</strain>
        <strain evidence="10">S2233</strain>
    </source>
</reference>
<dbReference type="PANTHER" id="PTHR43133:SF25">
    <property type="entry name" value="RNA POLYMERASE SIGMA FACTOR RFAY-RELATED"/>
    <property type="match status" value="1"/>
</dbReference>
<gene>
    <name evidence="9" type="ORF">CWB96_12870</name>
    <name evidence="8" type="ORF">CWB97_19175</name>
</gene>
<reference evidence="9" key="3">
    <citation type="submission" date="2019-09" db="EMBL/GenBank/DDBJ databases">
        <title>Co-occurence of chitin degradation, pigmentation and bioactivity in marine Pseudoalteromonas.</title>
        <authorList>
            <person name="Sonnenschein E.C."/>
            <person name="Bech P.K."/>
        </authorList>
    </citation>
    <scope>NUCLEOTIDE SEQUENCE</scope>
    <source>
        <strain evidence="9">S2231</strain>
        <strain evidence="8">S2233</strain>
    </source>
</reference>
<dbReference type="InterPro" id="IPR007627">
    <property type="entry name" value="RNA_pol_sigma70_r2"/>
</dbReference>
<comment type="caution">
    <text evidence="9">The sequence shown here is derived from an EMBL/GenBank/DDBJ whole genome shotgun (WGS) entry which is preliminary data.</text>
</comment>
<dbReference type="InterPro" id="IPR014284">
    <property type="entry name" value="RNA_pol_sigma-70_dom"/>
</dbReference>
<feature type="transmembrane region" description="Helical" evidence="5">
    <location>
        <begin position="272"/>
        <end position="291"/>
    </location>
</feature>
<feature type="domain" description="RNA polymerase sigma-70 region 2" evidence="6">
    <location>
        <begin position="39"/>
        <end position="94"/>
    </location>
</feature>
<dbReference type="Pfam" id="PF08281">
    <property type="entry name" value="Sigma70_r4_2"/>
    <property type="match status" value="1"/>
</dbReference>
<dbReference type="Proteomes" id="UP000307706">
    <property type="component" value="Unassembled WGS sequence"/>
</dbReference>
<reference evidence="10 11" key="1">
    <citation type="submission" date="2017-12" db="EMBL/GenBank/DDBJ databases">
        <authorList>
            <person name="Paulsen S."/>
            <person name="Gram L.K."/>
        </authorList>
    </citation>
    <scope>NUCLEOTIDE SEQUENCE [LARGE SCALE GENOMIC DNA]</scope>
    <source>
        <strain evidence="9 11">S2231</strain>
        <strain evidence="8 10">S2233</strain>
    </source>
</reference>
<evidence type="ECO:0000313" key="11">
    <source>
        <dbReference type="Proteomes" id="UP000307706"/>
    </source>
</evidence>
<keyword evidence="5" id="KW-0472">Membrane</keyword>
<dbReference type="InterPro" id="IPR013325">
    <property type="entry name" value="RNA_pol_sigma_r2"/>
</dbReference>
<dbReference type="InterPro" id="IPR013249">
    <property type="entry name" value="RNA_pol_sigma70_r4_t2"/>
</dbReference>
<protein>
    <submittedName>
        <fullName evidence="9">RNA polymerase subunit sigma-70</fullName>
    </submittedName>
</protein>
<feature type="transmembrane region" description="Helical" evidence="5">
    <location>
        <begin position="231"/>
        <end position="251"/>
    </location>
</feature>
<evidence type="ECO:0000256" key="1">
    <source>
        <dbReference type="ARBA" id="ARBA00010641"/>
    </source>
</evidence>
<comment type="similarity">
    <text evidence="1">Belongs to the sigma-70 factor family. ECF subfamily.</text>
</comment>
<keyword evidence="3" id="KW-0731">Sigma factor</keyword>
<keyword evidence="5" id="KW-1133">Transmembrane helix</keyword>
<dbReference type="SUPFAM" id="SSF88659">
    <property type="entry name" value="Sigma3 and sigma4 domains of RNA polymerase sigma factors"/>
    <property type="match status" value="1"/>
</dbReference>
<dbReference type="GO" id="GO:0006352">
    <property type="term" value="P:DNA-templated transcription initiation"/>
    <property type="evidence" value="ECO:0007669"/>
    <property type="project" value="InterPro"/>
</dbReference>
<keyword evidence="5" id="KW-0812">Transmembrane</keyword>
<sequence>MKNTLTETELKTQVLLAQTGNVDAFTLLIKYSCTVVECIAIGIVRDIDAAKDVMQKVYIKVWSDINQLKEPSSFLPWVRQITRYTAMNSLRRNTVNTKIDTESAEKLLAKLACEGNDFEMTLQQAEQSQLIAHLIEQLPDESREITLLYYREEQSCEAVARLLGLTPATVRKRLQRVREKIKSQILNDYGRVILANAPIELASLSAISISSTPVAASIGAAAAPTPWYSKLLMMLGGAGIGGMIAMLAIWLSTRLVSSQLDDEYGKQAVKKLRNHGFMAVGAGTGVMALGYAYTQGWLLPVLGFMIISCWLVWSTLHILSITLQLNSSANQGQRVAQKAAGLVGLIVGVLSGGTGLYFGLENSGRLVSLI</sequence>
<accession>A0A5S3XQ53</accession>
<organism evidence="9 11">
    <name type="scientific">Pseudoalteromonas citrea</name>
    <dbReference type="NCBI Taxonomy" id="43655"/>
    <lineage>
        <taxon>Bacteria</taxon>
        <taxon>Pseudomonadati</taxon>
        <taxon>Pseudomonadota</taxon>
        <taxon>Gammaproteobacteria</taxon>
        <taxon>Alteromonadales</taxon>
        <taxon>Pseudoalteromonadaceae</taxon>
        <taxon>Pseudoalteromonas</taxon>
    </lineage>
</organism>
<dbReference type="InterPro" id="IPR013324">
    <property type="entry name" value="RNA_pol_sigma_r3/r4-like"/>
</dbReference>
<dbReference type="Pfam" id="PF04542">
    <property type="entry name" value="Sigma70_r2"/>
    <property type="match status" value="1"/>
</dbReference>
<name>A0A5S3XQ53_9GAMM</name>
<dbReference type="GO" id="GO:0016987">
    <property type="term" value="F:sigma factor activity"/>
    <property type="evidence" value="ECO:0007669"/>
    <property type="project" value="UniProtKB-KW"/>
</dbReference>
<evidence type="ECO:0000256" key="2">
    <source>
        <dbReference type="ARBA" id="ARBA00023015"/>
    </source>
</evidence>
<dbReference type="PANTHER" id="PTHR43133">
    <property type="entry name" value="RNA POLYMERASE ECF-TYPE SIGMA FACTO"/>
    <property type="match status" value="1"/>
</dbReference>
<dbReference type="AlphaFoldDB" id="A0A5S3XQ53"/>
<dbReference type="OrthoDB" id="5757196at2"/>
<evidence type="ECO:0000256" key="5">
    <source>
        <dbReference type="SAM" id="Phobius"/>
    </source>
</evidence>
<dbReference type="EMBL" id="PNCK01000086">
    <property type="protein sequence ID" value="TMP40258.1"/>
    <property type="molecule type" value="Genomic_DNA"/>
</dbReference>
<dbReference type="InterPro" id="IPR036388">
    <property type="entry name" value="WH-like_DNA-bd_sf"/>
</dbReference>
<proteinExistence type="inferred from homology"/>
<evidence type="ECO:0000313" key="9">
    <source>
        <dbReference type="EMBL" id="TMP57990.1"/>
    </source>
</evidence>
<dbReference type="Proteomes" id="UP000305730">
    <property type="component" value="Unassembled WGS sequence"/>
</dbReference>
<feature type="domain" description="RNA polymerase sigma factor 70 region 4 type 2" evidence="7">
    <location>
        <begin position="129"/>
        <end position="181"/>
    </location>
</feature>